<dbReference type="Pfam" id="PF00028">
    <property type="entry name" value="Cadherin"/>
    <property type="match status" value="1"/>
</dbReference>
<dbReference type="GO" id="GO:0043005">
    <property type="term" value="C:neuron projection"/>
    <property type="evidence" value="ECO:0007669"/>
    <property type="project" value="UniProtKB-SubCell"/>
</dbReference>
<dbReference type="InterPro" id="IPR002126">
    <property type="entry name" value="Cadherin-like_dom"/>
</dbReference>
<evidence type="ECO:0000256" key="2">
    <source>
        <dbReference type="ARBA" id="ARBA00004487"/>
    </source>
</evidence>
<evidence type="ECO:0000256" key="5">
    <source>
        <dbReference type="ARBA" id="ARBA00022692"/>
    </source>
</evidence>
<evidence type="ECO:0000256" key="11">
    <source>
        <dbReference type="ARBA" id="ARBA00022989"/>
    </source>
</evidence>
<dbReference type="InterPro" id="IPR045588">
    <property type="entry name" value="CLSTN_C"/>
</dbReference>
<evidence type="ECO:0000256" key="10">
    <source>
        <dbReference type="ARBA" id="ARBA00022889"/>
    </source>
</evidence>
<dbReference type="GO" id="GO:0051965">
    <property type="term" value="P:positive regulation of synapse assembly"/>
    <property type="evidence" value="ECO:0007669"/>
    <property type="project" value="TreeGrafter"/>
</dbReference>
<evidence type="ECO:0000256" key="3">
    <source>
        <dbReference type="ARBA" id="ARBA00004614"/>
    </source>
</evidence>
<dbReference type="Ensembl" id="ENSCCRT00000056913.2">
    <property type="protein sequence ID" value="ENSCCRP00000052504.2"/>
    <property type="gene ID" value="ENSCCRG00000024201.2"/>
</dbReference>
<feature type="transmembrane region" description="Helical" evidence="22">
    <location>
        <begin position="808"/>
        <end position="830"/>
    </location>
</feature>
<evidence type="ECO:0000256" key="19">
    <source>
        <dbReference type="ARBA" id="ARBA00035015"/>
    </source>
</evidence>
<keyword evidence="11 22" id="KW-1133">Transmembrane helix</keyword>
<dbReference type="GO" id="GO:0009986">
    <property type="term" value="C:cell surface"/>
    <property type="evidence" value="ECO:0007669"/>
    <property type="project" value="TreeGrafter"/>
</dbReference>
<dbReference type="PANTHER" id="PTHR14139:SF4">
    <property type="entry name" value="CALSYNTENIN-1"/>
    <property type="match status" value="1"/>
</dbReference>
<feature type="domain" description="Cadherin" evidence="23">
    <location>
        <begin position="38"/>
        <end position="154"/>
    </location>
</feature>
<evidence type="ECO:0000256" key="15">
    <source>
        <dbReference type="ARBA" id="ARBA00023180"/>
    </source>
</evidence>
<dbReference type="InterPro" id="IPR015919">
    <property type="entry name" value="Cadherin-like_sf"/>
</dbReference>
<evidence type="ECO:0000259" key="23">
    <source>
        <dbReference type="PROSITE" id="PS50268"/>
    </source>
</evidence>
<dbReference type="GO" id="GO:0005789">
    <property type="term" value="C:endoplasmic reticulum membrane"/>
    <property type="evidence" value="ECO:0007669"/>
    <property type="project" value="UniProtKB-SubCell"/>
</dbReference>
<accession>A0A8C1CSK4</accession>
<keyword evidence="25" id="KW-1185">Reference proteome</keyword>
<evidence type="ECO:0000256" key="14">
    <source>
        <dbReference type="ARBA" id="ARBA00023136"/>
    </source>
</evidence>
<evidence type="ECO:0000313" key="24">
    <source>
        <dbReference type="Ensembl" id="ENSCCRP00000052504.2"/>
    </source>
</evidence>
<dbReference type="SUPFAM" id="SSF49899">
    <property type="entry name" value="Concanavalin A-like lectins/glucanases"/>
    <property type="match status" value="1"/>
</dbReference>
<keyword evidence="5 22" id="KW-0812">Transmembrane</keyword>
<evidence type="ECO:0000256" key="1">
    <source>
        <dbReference type="ARBA" id="ARBA00004115"/>
    </source>
</evidence>
<reference evidence="24" key="2">
    <citation type="submission" date="2025-09" db="UniProtKB">
        <authorList>
            <consortium name="Ensembl"/>
        </authorList>
    </citation>
    <scope>IDENTIFICATION</scope>
</reference>
<evidence type="ECO:0000256" key="13">
    <source>
        <dbReference type="ARBA" id="ARBA00023034"/>
    </source>
</evidence>
<proteinExistence type="inferred from homology"/>
<keyword evidence="16" id="KW-0628">Postsynaptic cell membrane</keyword>
<dbReference type="GO" id="GO:0005509">
    <property type="term" value="F:calcium ion binding"/>
    <property type="evidence" value="ECO:0007669"/>
    <property type="project" value="UniProtKB-UniRule"/>
</dbReference>
<evidence type="ECO:0000256" key="17">
    <source>
        <dbReference type="ARBA" id="ARBA00023273"/>
    </source>
</evidence>
<dbReference type="PRINTS" id="PR00205">
    <property type="entry name" value="CADHERIN"/>
</dbReference>
<evidence type="ECO:0000256" key="22">
    <source>
        <dbReference type="SAM" id="Phobius"/>
    </source>
</evidence>
<evidence type="ECO:0000256" key="12">
    <source>
        <dbReference type="ARBA" id="ARBA00023018"/>
    </source>
</evidence>
<dbReference type="Pfam" id="PF19699">
    <property type="entry name" value="CLSTN_C"/>
    <property type="match status" value="1"/>
</dbReference>
<protein>
    <recommendedName>
        <fullName evidence="20">Calsyntenin-1</fullName>
    </recommendedName>
</protein>
<dbReference type="PANTHER" id="PTHR14139">
    <property type="entry name" value="CALSYNTENIN"/>
    <property type="match status" value="1"/>
</dbReference>
<evidence type="ECO:0000256" key="4">
    <source>
        <dbReference type="ARBA" id="ARBA00022475"/>
    </source>
</evidence>
<evidence type="ECO:0000256" key="9">
    <source>
        <dbReference type="ARBA" id="ARBA00022837"/>
    </source>
</evidence>
<keyword evidence="7" id="KW-0677">Repeat</keyword>
<keyword evidence="13" id="KW-0333">Golgi apparatus</keyword>
<evidence type="ECO:0000256" key="16">
    <source>
        <dbReference type="ARBA" id="ARBA00023257"/>
    </source>
</evidence>
<keyword evidence="10" id="KW-0130">Cell adhesion</keyword>
<evidence type="ECO:0000256" key="18">
    <source>
        <dbReference type="ARBA" id="ARBA00035006"/>
    </source>
</evidence>
<organism evidence="24 25">
    <name type="scientific">Cyprinus carpio carpio</name>
    <dbReference type="NCBI Taxonomy" id="630221"/>
    <lineage>
        <taxon>Eukaryota</taxon>
        <taxon>Metazoa</taxon>
        <taxon>Chordata</taxon>
        <taxon>Craniata</taxon>
        <taxon>Vertebrata</taxon>
        <taxon>Euteleostomi</taxon>
        <taxon>Actinopterygii</taxon>
        <taxon>Neopterygii</taxon>
        <taxon>Teleostei</taxon>
        <taxon>Ostariophysi</taxon>
        <taxon>Cypriniformes</taxon>
        <taxon>Cyprinidae</taxon>
        <taxon>Cyprininae</taxon>
        <taxon>Cyprinus</taxon>
    </lineage>
</organism>
<reference evidence="24" key="1">
    <citation type="submission" date="2025-08" db="UniProtKB">
        <authorList>
            <consortium name="Ensembl"/>
        </authorList>
    </citation>
    <scope>IDENTIFICATION</scope>
</reference>
<dbReference type="Gene3D" id="2.60.40.60">
    <property type="entry name" value="Cadherins"/>
    <property type="match status" value="2"/>
</dbReference>
<keyword evidence="8" id="KW-0256">Endoplasmic reticulum</keyword>
<dbReference type="CDD" id="cd11304">
    <property type="entry name" value="Cadherin_repeat"/>
    <property type="match status" value="2"/>
</dbReference>
<dbReference type="FunFam" id="2.60.40.60:FF:000062">
    <property type="entry name" value="Calsyntenin 3"/>
    <property type="match status" value="1"/>
</dbReference>
<keyword evidence="17" id="KW-0966">Cell projection</keyword>
<dbReference type="GO" id="GO:0007156">
    <property type="term" value="P:homophilic cell adhesion via plasma membrane adhesion molecules"/>
    <property type="evidence" value="ECO:0007669"/>
    <property type="project" value="InterPro"/>
</dbReference>
<keyword evidence="12" id="KW-0770">Synapse</keyword>
<dbReference type="InterPro" id="IPR013320">
    <property type="entry name" value="ConA-like_dom_sf"/>
</dbReference>
<dbReference type="AlphaFoldDB" id="A0A8C1CSK4"/>
<dbReference type="SUPFAM" id="SSF49313">
    <property type="entry name" value="Cadherin-like"/>
    <property type="match status" value="2"/>
</dbReference>
<evidence type="ECO:0000313" key="25">
    <source>
        <dbReference type="Proteomes" id="UP001108240"/>
    </source>
</evidence>
<name>A0A8C1CSK4_CYPCA</name>
<keyword evidence="9 21" id="KW-0106">Calcium</keyword>
<feature type="domain" description="Cadherin" evidence="23">
    <location>
        <begin position="155"/>
        <end position="255"/>
    </location>
</feature>
<dbReference type="Proteomes" id="UP001108240">
    <property type="component" value="Unplaced"/>
</dbReference>
<dbReference type="GeneTree" id="ENSGT00950000183086"/>
<evidence type="ECO:0000256" key="6">
    <source>
        <dbReference type="ARBA" id="ARBA00022729"/>
    </source>
</evidence>
<dbReference type="GO" id="GO:0000139">
    <property type="term" value="C:Golgi membrane"/>
    <property type="evidence" value="ECO:0007669"/>
    <property type="project" value="UniProtKB-SubCell"/>
</dbReference>
<comment type="subcellular location">
    <subcellularLocation>
        <location evidence="2">Cell projection</location>
        <location evidence="2">Neuron projection</location>
    </subcellularLocation>
    <subcellularLocation>
        <location evidence="1">Endoplasmic reticulum membrane</location>
        <topology evidence="1">Single-pass type I membrane protein</topology>
    </subcellularLocation>
    <subcellularLocation>
        <location evidence="3">Golgi apparatus membrane</location>
        <topology evidence="3">Single-pass type I membrane protein</topology>
    </subcellularLocation>
    <subcellularLocation>
        <location evidence="18">Postsynaptic cell membrane</location>
        <topology evidence="18">Single-pass type I membrane protein</topology>
    </subcellularLocation>
</comment>
<dbReference type="PROSITE" id="PS50268">
    <property type="entry name" value="CADHERIN_2"/>
    <property type="match status" value="2"/>
</dbReference>
<dbReference type="Gene3D" id="2.60.120.200">
    <property type="match status" value="1"/>
</dbReference>
<dbReference type="FunFam" id="2.60.120.200:FF:000036">
    <property type="entry name" value="Calsyntenin 1"/>
    <property type="match status" value="1"/>
</dbReference>
<keyword evidence="4" id="KW-1003">Cell membrane</keyword>
<keyword evidence="6" id="KW-0732">Signal</keyword>
<dbReference type="FunFam" id="2.60.40.60:FF:000025">
    <property type="entry name" value="Calsyntenin 1"/>
    <property type="match status" value="1"/>
</dbReference>
<comment type="similarity">
    <text evidence="19">Belongs to the calsyntenin family.</text>
</comment>
<evidence type="ECO:0000256" key="8">
    <source>
        <dbReference type="ARBA" id="ARBA00022824"/>
    </source>
</evidence>
<keyword evidence="15" id="KW-0325">Glycoprotein</keyword>
<dbReference type="GO" id="GO:0050806">
    <property type="term" value="P:positive regulation of synaptic transmission"/>
    <property type="evidence" value="ECO:0007669"/>
    <property type="project" value="TreeGrafter"/>
</dbReference>
<evidence type="ECO:0000256" key="20">
    <source>
        <dbReference type="ARBA" id="ARBA00069678"/>
    </source>
</evidence>
<evidence type="ECO:0000256" key="21">
    <source>
        <dbReference type="PROSITE-ProRule" id="PRU00043"/>
    </source>
</evidence>
<keyword evidence="14 22" id="KW-0472">Membrane</keyword>
<dbReference type="GO" id="GO:0045211">
    <property type="term" value="C:postsynaptic membrane"/>
    <property type="evidence" value="ECO:0007669"/>
    <property type="project" value="UniProtKB-SubCell"/>
</dbReference>
<dbReference type="SMART" id="SM00112">
    <property type="entry name" value="CA"/>
    <property type="match status" value="2"/>
</dbReference>
<evidence type="ECO:0000256" key="7">
    <source>
        <dbReference type="ARBA" id="ARBA00022737"/>
    </source>
</evidence>
<sequence length="886" mass="99511">MDPAVDDISLLSSFCFPVAYCFLPLSRCQVLNKHKPWIETTYHGIVTENDDKVLLDPPLIALDKDAPLRYAGEICGFRIHGQNVPFEAVVLDKSTGEGVIRAKDKLDCELQKEHTFTIQAYDCGEGPDGGNMKKSHKATVHIQVNDMNEYSPVFKEKSYKATVIEGKKYDSILKVEAVDADCSFQFSQICSYEIVTPDVPFTVDKDGNIKNTEKLNYSKERMYKLTVTAYDCGKNRASEDVLVKINIKPTCKPSWQGFNKRIEYEPGTGSLALFPSMHLETCEEPITSIQASIMLETNHIGKGCDRDTYSEKSLHKLCGASTGTVELLPAPSNSANWTVGLPTDNGHDSDQVFEFNGTQAIKVPEGVVSTTLKEPFTISVWMRHGPGSREKETILCNSDKTEMNRHHYSLYVHNCRLVLLLRQEPTESENYKPAEFHWKLDQVCDKEWHHYVLNIEFPAVTLFVDGATFEPFLVTEDYPLHASKIETQLTIGACWQVTQPVALMTQYFRGNLAGLMIRSGKLENKKVIDCLYTCKEGLDVQLPEEVASAVKVEFNPNQSSLTLEGDDIESFEKVMQHISYLNSRQFPTPGIRHLRVTTTVKCFNEETCISVPDSEGYVMVLQPEEPKISLSGIDHFARGAAEFESTEGVTLFPELRIVSTITREVEVEVEIMHNLDTCEVTVVGDELNGDHESLEVDLAQIQQRALEMSSSNVGMVITGVNTMANYEQVLHLIRYRNWHTEALFDRKFKLVCSELNGRYISNEFKVEVNVIHTANPMDHANNAMVQPQFINQVQHASVDLSGHNLANIAATIVIVVCVSFLVFMIILGVFRIRAAHQGTLRDQENGKENEMDWDDSALTITVNPMEVRSKRNRAGSLGALRALLHS</sequence>